<protein>
    <recommendedName>
        <fullName evidence="1">Proteasomal ATPase second OB domain-containing protein</fullName>
    </recommendedName>
</protein>
<dbReference type="Pfam" id="PF16450">
    <property type="entry name" value="Prot_ATP_ID_OB_C"/>
    <property type="match status" value="1"/>
</dbReference>
<evidence type="ECO:0000313" key="3">
    <source>
        <dbReference type="Proteomes" id="UP000729402"/>
    </source>
</evidence>
<gene>
    <name evidence="2" type="ORF">GUJ93_ZPchr0009g401</name>
</gene>
<evidence type="ECO:0000313" key="2">
    <source>
        <dbReference type="EMBL" id="KAG8050315.1"/>
    </source>
</evidence>
<reference evidence="2" key="2">
    <citation type="submission" date="2021-02" db="EMBL/GenBank/DDBJ databases">
        <authorList>
            <person name="Kimball J.A."/>
            <person name="Haas M.W."/>
            <person name="Macchietto M."/>
            <person name="Kono T."/>
            <person name="Duquette J."/>
            <person name="Shao M."/>
        </authorList>
    </citation>
    <scope>NUCLEOTIDE SEQUENCE</scope>
    <source>
        <tissue evidence="2">Fresh leaf tissue</tissue>
    </source>
</reference>
<reference evidence="2" key="1">
    <citation type="journal article" date="2021" name="bioRxiv">
        <title>Whole Genome Assembly and Annotation of Northern Wild Rice, Zizania palustris L., Supports a Whole Genome Duplication in the Zizania Genus.</title>
        <authorList>
            <person name="Haas M."/>
            <person name="Kono T."/>
            <person name="Macchietto M."/>
            <person name="Millas R."/>
            <person name="McGilp L."/>
            <person name="Shao M."/>
            <person name="Duquette J."/>
            <person name="Hirsch C.N."/>
            <person name="Kimball J."/>
        </authorList>
    </citation>
    <scope>NUCLEOTIDE SEQUENCE</scope>
    <source>
        <tissue evidence="2">Fresh leaf tissue</tissue>
    </source>
</reference>
<proteinExistence type="predicted"/>
<feature type="domain" description="Proteasomal ATPase second OB" evidence="1">
    <location>
        <begin position="121"/>
        <end position="178"/>
    </location>
</feature>
<evidence type="ECO:0000259" key="1">
    <source>
        <dbReference type="Pfam" id="PF16450"/>
    </source>
</evidence>
<comment type="caution">
    <text evidence="2">The sequence shown here is derived from an EMBL/GenBank/DDBJ whole genome shotgun (WGS) entry which is preliminary data.</text>
</comment>
<sequence length="194" mass="21989">MFSYDLIQPQHRHHQELDHTSVTRGGVSPADVAVPQCDFDGGDLYEQLIPMERALVLDLQEDDVMIDGDDENCEQLKSLEREFCQLDQKELDVQIQIRKLKCDQRRAKEDLRRLQITPLVVGQLAEIVDEHHAVVTLSDGSQRKRCVRVLSTIDSELLKPTANVLLHGRSCALVGVLPGARRRRRLGRIPRGGL</sequence>
<name>A0A8J5R3C1_ZIZPA</name>
<dbReference type="EMBL" id="JAAALK010000289">
    <property type="protein sequence ID" value="KAG8050315.1"/>
    <property type="molecule type" value="Genomic_DNA"/>
</dbReference>
<dbReference type="AlphaFoldDB" id="A0A8J5R3C1"/>
<organism evidence="2 3">
    <name type="scientific">Zizania palustris</name>
    <name type="common">Northern wild rice</name>
    <dbReference type="NCBI Taxonomy" id="103762"/>
    <lineage>
        <taxon>Eukaryota</taxon>
        <taxon>Viridiplantae</taxon>
        <taxon>Streptophyta</taxon>
        <taxon>Embryophyta</taxon>
        <taxon>Tracheophyta</taxon>
        <taxon>Spermatophyta</taxon>
        <taxon>Magnoliopsida</taxon>
        <taxon>Liliopsida</taxon>
        <taxon>Poales</taxon>
        <taxon>Poaceae</taxon>
        <taxon>BOP clade</taxon>
        <taxon>Oryzoideae</taxon>
        <taxon>Oryzeae</taxon>
        <taxon>Zizaniinae</taxon>
        <taxon>Zizania</taxon>
    </lineage>
</organism>
<dbReference type="InterPro" id="IPR032501">
    <property type="entry name" value="Prot_ATP_ID_OB_2nd"/>
</dbReference>
<dbReference type="Proteomes" id="UP000729402">
    <property type="component" value="Unassembled WGS sequence"/>
</dbReference>
<accession>A0A8J5R3C1</accession>
<keyword evidence="3" id="KW-1185">Reference proteome</keyword>